<name>A0A6J8CDL2_MYTCO</name>
<dbReference type="Proteomes" id="UP000507470">
    <property type="component" value="Unassembled WGS sequence"/>
</dbReference>
<dbReference type="PANTHER" id="PTHR10656:SF69">
    <property type="entry name" value="MAB-21-LIKE HHH_H2TH-LIKE DOMAIN-CONTAINING PROTEIN"/>
    <property type="match status" value="1"/>
</dbReference>
<evidence type="ECO:0000313" key="3">
    <source>
        <dbReference type="Proteomes" id="UP000507470"/>
    </source>
</evidence>
<evidence type="ECO:0000313" key="2">
    <source>
        <dbReference type="EMBL" id="CAC5393319.1"/>
    </source>
</evidence>
<evidence type="ECO:0000259" key="1">
    <source>
        <dbReference type="Pfam" id="PF20266"/>
    </source>
</evidence>
<dbReference type="EMBL" id="CACVKT020005131">
    <property type="protein sequence ID" value="CAC5393319.1"/>
    <property type="molecule type" value="Genomic_DNA"/>
</dbReference>
<protein>
    <recommendedName>
        <fullName evidence="1">Mab-21-like HhH/H2TH-like domain-containing protein</fullName>
    </recommendedName>
</protein>
<dbReference type="InterPro" id="IPR046906">
    <property type="entry name" value="Mab-21_HhH/H2TH-like"/>
</dbReference>
<organism evidence="2 3">
    <name type="scientific">Mytilus coruscus</name>
    <name type="common">Sea mussel</name>
    <dbReference type="NCBI Taxonomy" id="42192"/>
    <lineage>
        <taxon>Eukaryota</taxon>
        <taxon>Metazoa</taxon>
        <taxon>Spiralia</taxon>
        <taxon>Lophotrochozoa</taxon>
        <taxon>Mollusca</taxon>
        <taxon>Bivalvia</taxon>
        <taxon>Autobranchia</taxon>
        <taxon>Pteriomorphia</taxon>
        <taxon>Mytilida</taxon>
        <taxon>Mytiloidea</taxon>
        <taxon>Mytilidae</taxon>
        <taxon>Mytilinae</taxon>
        <taxon>Mytilus</taxon>
    </lineage>
</organism>
<reference evidence="2 3" key="1">
    <citation type="submission" date="2020-06" db="EMBL/GenBank/DDBJ databases">
        <authorList>
            <person name="Li R."/>
            <person name="Bekaert M."/>
        </authorList>
    </citation>
    <scope>NUCLEOTIDE SEQUENCE [LARGE SCALE GENOMIC DNA]</scope>
    <source>
        <strain evidence="3">wild</strain>
    </source>
</reference>
<dbReference type="PANTHER" id="PTHR10656">
    <property type="entry name" value="CELL FATE DETERMINING PROTEIN MAB21-RELATED"/>
    <property type="match status" value="1"/>
</dbReference>
<accession>A0A6J8CDL2</accession>
<dbReference type="Pfam" id="PF20266">
    <property type="entry name" value="Mab-21_C"/>
    <property type="match status" value="1"/>
</dbReference>
<keyword evidence="3" id="KW-1185">Reference proteome</keyword>
<sequence>MKSCLRSIYSNTYIYNTIKTDRELSLKIFQYLCNIVGTEEVVKTRRTIFCALDSGLQTKDNKVISSGSKAEGLDLMGSDYDQMIVWKYFEVYENKSKVSSFANKTPIIMDISDTKPGFTKLKLYNPRNIYHINQWVDIVEGETYISSKLFRENNLPDGMIIHGPCHSAQDETYDSARSFRCREWITPAHQWIFRSRSSWPAHRLVMSVIKDGVLFVPIGCRGSLNEDLEWRISFSMAEKQLIFSFSHIQLLCYALMKIILKDIIKKKHGDLICSYFLKTILFWLFEESSPSEWHPGNMIPCFRNCLRRLIYCVEYKTCLHYFIPKNNLYEGRFTDYQHKFLLDTLHAIYHSLWTYVFQTATFQRFREAQRISSPPYLTASSLSCFLYAKLATRFKQSTNRKLLIKRIMNINDKEFTTYMMSLFSTNWMQSPDGNDFSERNKYQYKQNQISLHCFKAGLYANTISVWSLLASLFYKNKRFNECIDIINYTLSKFTPDKIMLRWENSLSDQTYFQKVKKAVGLLLTFKHLIINSVWFTEPYYLLPVELTPLLQSVVFRSICIIPSVVYLNMLSFLCLHHLEDHRGKLNALRDLQLTIRKRYFILSNKLSVQIANNCFQIAKSMM</sequence>
<dbReference type="OrthoDB" id="6092547at2759"/>
<proteinExistence type="predicted"/>
<dbReference type="InterPro" id="IPR024810">
    <property type="entry name" value="MAB21L/cGLR"/>
</dbReference>
<dbReference type="SMART" id="SM01265">
    <property type="entry name" value="Mab-21"/>
    <property type="match status" value="1"/>
</dbReference>
<feature type="domain" description="Mab-21-like HhH/H2TH-like" evidence="1">
    <location>
        <begin position="252"/>
        <end position="343"/>
    </location>
</feature>
<dbReference type="AlphaFoldDB" id="A0A6J8CDL2"/>
<dbReference type="Gene3D" id="1.10.1410.40">
    <property type="match status" value="1"/>
</dbReference>
<gene>
    <name evidence="2" type="ORF">MCOR_28189</name>
</gene>